<reference evidence="1 2" key="1">
    <citation type="journal article" date="2019" name="Appl. Environ. Microbiol.">
        <title>Genetic determinants of hydroxycinnamic acid metabolism in heterofermentative lactobacilli.</title>
        <authorList>
            <person name="Gaur G."/>
            <person name="Oh J.H."/>
            <person name="Filannino P."/>
            <person name="Gobbetti M."/>
            <person name="van Pijkeren J.P."/>
            <person name="Ganzle M.G."/>
        </authorList>
    </citation>
    <scope>NUCLEOTIDE SEQUENCE [LARGE SCALE GENOMIC DNA]</scope>
    <source>
        <strain evidence="1 2">C5</strain>
    </source>
</reference>
<dbReference type="AlphaFoldDB" id="A0A6N9I1F1"/>
<accession>A0A6N9I1F1</accession>
<evidence type="ECO:0000313" key="1">
    <source>
        <dbReference type="EMBL" id="MYV16554.1"/>
    </source>
</evidence>
<evidence type="ECO:0008006" key="3">
    <source>
        <dbReference type="Google" id="ProtNLM"/>
    </source>
</evidence>
<dbReference type="EMBL" id="WEZQ01000005">
    <property type="protein sequence ID" value="MYV16554.1"/>
    <property type="molecule type" value="Genomic_DNA"/>
</dbReference>
<sequence length="82" mass="9286">MTATLGQGSIVRCSKCDDLQKPFLGKVLEHLAHHVIVQIINFDPIDRYMVDVLDGQVTLRTDQVRPLRMIKINPQSEKTSRG</sequence>
<organism evidence="1 2">
    <name type="scientific">Furfurilactobacillus milii</name>
    <dbReference type="NCBI Taxonomy" id="2888272"/>
    <lineage>
        <taxon>Bacteria</taxon>
        <taxon>Bacillati</taxon>
        <taxon>Bacillota</taxon>
        <taxon>Bacilli</taxon>
        <taxon>Lactobacillales</taxon>
        <taxon>Lactobacillaceae</taxon>
        <taxon>Furfurilactobacillus</taxon>
    </lineage>
</organism>
<dbReference type="RefSeq" id="WP_161003096.1">
    <property type="nucleotide sequence ID" value="NZ_WEZQ01000005.1"/>
</dbReference>
<name>A0A6N9I1F1_9LACO</name>
<protein>
    <recommendedName>
        <fullName evidence="3">DUF2187 domain-containing protein</fullName>
    </recommendedName>
</protein>
<proteinExistence type="predicted"/>
<dbReference type="OrthoDB" id="2247035at2"/>
<comment type="caution">
    <text evidence="1">The sequence shown here is derived from an EMBL/GenBank/DDBJ whole genome shotgun (WGS) entry which is preliminary data.</text>
</comment>
<dbReference type="Proteomes" id="UP000449209">
    <property type="component" value="Unassembled WGS sequence"/>
</dbReference>
<evidence type="ECO:0000313" key="2">
    <source>
        <dbReference type="Proteomes" id="UP000449209"/>
    </source>
</evidence>
<gene>
    <name evidence="1" type="ORF">GB993_03385</name>
</gene>